<dbReference type="NCBIfam" id="TIGR01710">
    <property type="entry name" value="typeII_sec_gspG"/>
    <property type="match status" value="1"/>
</dbReference>
<evidence type="ECO:0000256" key="6">
    <source>
        <dbReference type="ARBA" id="ARBA00022519"/>
    </source>
</evidence>
<dbReference type="EMBL" id="AP027370">
    <property type="protein sequence ID" value="BDY13453.1"/>
    <property type="molecule type" value="Genomic_DNA"/>
</dbReference>
<evidence type="ECO:0000259" key="11">
    <source>
        <dbReference type="Pfam" id="PF08334"/>
    </source>
</evidence>
<evidence type="ECO:0000256" key="10">
    <source>
        <dbReference type="SAM" id="Phobius"/>
    </source>
</evidence>
<evidence type="ECO:0000313" key="13">
    <source>
        <dbReference type="Proteomes" id="UP001321445"/>
    </source>
</evidence>
<dbReference type="RefSeq" id="WP_286336404.1">
    <property type="nucleotide sequence ID" value="NZ_AP027370.1"/>
</dbReference>
<evidence type="ECO:0000256" key="7">
    <source>
        <dbReference type="ARBA" id="ARBA00022692"/>
    </source>
</evidence>
<evidence type="ECO:0000256" key="5">
    <source>
        <dbReference type="ARBA" id="ARBA00022481"/>
    </source>
</evidence>
<dbReference type="InterPro" id="IPR045584">
    <property type="entry name" value="Pilin-like"/>
</dbReference>
<reference evidence="12 13" key="1">
    <citation type="submission" date="2023-03" db="EMBL/GenBank/DDBJ databases">
        <title>Description of Hydrogenimonas sp. ISO32.</title>
        <authorList>
            <person name="Mino S."/>
            <person name="Fukazawa S."/>
            <person name="Sawabe T."/>
        </authorList>
    </citation>
    <scope>NUCLEOTIDE SEQUENCE [LARGE SCALE GENOMIC DNA]</scope>
    <source>
        <strain evidence="12 13">ISO32</strain>
    </source>
</reference>
<keyword evidence="9 10" id="KW-0472">Membrane</keyword>
<dbReference type="Pfam" id="PF07963">
    <property type="entry name" value="N_methyl"/>
    <property type="match status" value="1"/>
</dbReference>
<evidence type="ECO:0000313" key="12">
    <source>
        <dbReference type="EMBL" id="BDY13453.1"/>
    </source>
</evidence>
<dbReference type="InterPro" id="IPR000983">
    <property type="entry name" value="Bac_GSPG_pilin"/>
</dbReference>
<proteinExistence type="inferred from homology"/>
<feature type="domain" description="Type II secretion system protein GspG C-terminal" evidence="11">
    <location>
        <begin position="44"/>
        <end position="150"/>
    </location>
</feature>
<evidence type="ECO:0000256" key="2">
    <source>
        <dbReference type="ARBA" id="ARBA00009984"/>
    </source>
</evidence>
<comment type="similarity">
    <text evidence="2">Belongs to the GSP G family.</text>
</comment>
<keyword evidence="6" id="KW-0997">Cell inner membrane</keyword>
<dbReference type="Pfam" id="PF08334">
    <property type="entry name" value="T2SSG"/>
    <property type="match status" value="1"/>
</dbReference>
<dbReference type="Gene3D" id="3.30.700.10">
    <property type="entry name" value="Glycoprotein, Type 4 Pilin"/>
    <property type="match status" value="1"/>
</dbReference>
<keyword evidence="4" id="KW-1003">Cell membrane</keyword>
<gene>
    <name evidence="12" type="primary">epsG</name>
    <name evidence="12" type="ORF">HCR_17650</name>
</gene>
<organism evidence="12 13">
    <name type="scientific">Hydrogenimonas cancrithermarum</name>
    <dbReference type="NCBI Taxonomy" id="2993563"/>
    <lineage>
        <taxon>Bacteria</taxon>
        <taxon>Pseudomonadati</taxon>
        <taxon>Campylobacterota</taxon>
        <taxon>Epsilonproteobacteria</taxon>
        <taxon>Campylobacterales</taxon>
        <taxon>Hydrogenimonadaceae</taxon>
        <taxon>Hydrogenimonas</taxon>
    </lineage>
</organism>
<protein>
    <recommendedName>
        <fullName evidence="3">Type II secretion system core protein G</fullName>
    </recommendedName>
</protein>
<dbReference type="NCBIfam" id="TIGR02532">
    <property type="entry name" value="IV_pilin_GFxxxE"/>
    <property type="match status" value="1"/>
</dbReference>
<dbReference type="InterPro" id="IPR013545">
    <property type="entry name" value="T2SS_protein-GspG_C"/>
</dbReference>
<sequence>MKEKRSQHSTLNTQHSRKRSAFSLLELMIVIIILGLLSALVLPNLIGKAESAKRKLVCIQMKQIEEALKSFKFDNGMYPTTEEGLEALIKNPDPQKYTNYAPTGYLESKTLPRDPWKHPYIYINEGNEINIISLGADGKEGGEGDAKDITLQECERH</sequence>
<keyword evidence="13" id="KW-1185">Reference proteome</keyword>
<evidence type="ECO:0000256" key="4">
    <source>
        <dbReference type="ARBA" id="ARBA00022475"/>
    </source>
</evidence>
<comment type="subcellular location">
    <subcellularLocation>
        <location evidence="1">Cell inner membrane</location>
        <topology evidence="1">Single-pass membrane protein</topology>
    </subcellularLocation>
</comment>
<dbReference type="InterPro" id="IPR010054">
    <property type="entry name" value="Type2_sec_GspG"/>
</dbReference>
<evidence type="ECO:0000256" key="8">
    <source>
        <dbReference type="ARBA" id="ARBA00022989"/>
    </source>
</evidence>
<dbReference type="PRINTS" id="PR00813">
    <property type="entry name" value="BCTERIALGSPG"/>
</dbReference>
<feature type="transmembrane region" description="Helical" evidence="10">
    <location>
        <begin position="21"/>
        <end position="46"/>
    </location>
</feature>
<keyword evidence="8 10" id="KW-1133">Transmembrane helix</keyword>
<dbReference type="Proteomes" id="UP001321445">
    <property type="component" value="Chromosome"/>
</dbReference>
<name>A0ABM8FMG6_9BACT</name>
<dbReference type="InterPro" id="IPR012902">
    <property type="entry name" value="N_methyl_site"/>
</dbReference>
<evidence type="ECO:0000256" key="9">
    <source>
        <dbReference type="ARBA" id="ARBA00023136"/>
    </source>
</evidence>
<accession>A0ABM8FMG6</accession>
<evidence type="ECO:0000256" key="1">
    <source>
        <dbReference type="ARBA" id="ARBA00004377"/>
    </source>
</evidence>
<keyword evidence="5" id="KW-0488">Methylation</keyword>
<evidence type="ECO:0000256" key="3">
    <source>
        <dbReference type="ARBA" id="ARBA00020042"/>
    </source>
</evidence>
<dbReference type="SUPFAM" id="SSF54523">
    <property type="entry name" value="Pili subunits"/>
    <property type="match status" value="1"/>
</dbReference>
<dbReference type="PANTHER" id="PTHR30093:SF44">
    <property type="entry name" value="TYPE II SECRETION SYSTEM CORE PROTEIN G"/>
    <property type="match status" value="1"/>
</dbReference>
<keyword evidence="7 10" id="KW-0812">Transmembrane</keyword>
<dbReference type="PANTHER" id="PTHR30093">
    <property type="entry name" value="GENERAL SECRETION PATHWAY PROTEIN G"/>
    <property type="match status" value="1"/>
</dbReference>